<protein>
    <submittedName>
        <fullName evidence="1">Uncharacterized protein</fullName>
    </submittedName>
</protein>
<dbReference type="Proteomes" id="UP000324222">
    <property type="component" value="Unassembled WGS sequence"/>
</dbReference>
<proteinExistence type="predicted"/>
<name>A0A5B7J6D6_PORTR</name>
<reference evidence="1 2" key="1">
    <citation type="submission" date="2019-05" db="EMBL/GenBank/DDBJ databases">
        <title>Another draft genome of Portunus trituberculatus and its Hox gene families provides insights of decapod evolution.</title>
        <authorList>
            <person name="Jeong J.-H."/>
            <person name="Song I."/>
            <person name="Kim S."/>
            <person name="Choi T."/>
            <person name="Kim D."/>
            <person name="Ryu S."/>
            <person name="Kim W."/>
        </authorList>
    </citation>
    <scope>NUCLEOTIDE SEQUENCE [LARGE SCALE GENOMIC DNA]</scope>
    <source>
        <tissue evidence="1">Muscle</tissue>
    </source>
</reference>
<evidence type="ECO:0000313" key="2">
    <source>
        <dbReference type="Proteomes" id="UP000324222"/>
    </source>
</evidence>
<accession>A0A5B7J6D6</accession>
<gene>
    <name evidence="1" type="ORF">E2C01_083363</name>
</gene>
<keyword evidence="2" id="KW-1185">Reference proteome</keyword>
<evidence type="ECO:0000313" key="1">
    <source>
        <dbReference type="EMBL" id="MPC88458.1"/>
    </source>
</evidence>
<sequence length="93" mass="10768">MFKYSRETKFFPQQVKHLTHVATNLNLSLCLYRYVEREGVPLAKEKEYQDCGSPRTPSDKLYGDQSNRLKAGRGAAYLTQRGSFKIFQTAKFI</sequence>
<comment type="caution">
    <text evidence="1">The sequence shown here is derived from an EMBL/GenBank/DDBJ whole genome shotgun (WGS) entry which is preliminary data.</text>
</comment>
<dbReference type="EMBL" id="VSRR010077853">
    <property type="protein sequence ID" value="MPC88458.1"/>
    <property type="molecule type" value="Genomic_DNA"/>
</dbReference>
<organism evidence="1 2">
    <name type="scientific">Portunus trituberculatus</name>
    <name type="common">Swimming crab</name>
    <name type="synonym">Neptunus trituberculatus</name>
    <dbReference type="NCBI Taxonomy" id="210409"/>
    <lineage>
        <taxon>Eukaryota</taxon>
        <taxon>Metazoa</taxon>
        <taxon>Ecdysozoa</taxon>
        <taxon>Arthropoda</taxon>
        <taxon>Crustacea</taxon>
        <taxon>Multicrustacea</taxon>
        <taxon>Malacostraca</taxon>
        <taxon>Eumalacostraca</taxon>
        <taxon>Eucarida</taxon>
        <taxon>Decapoda</taxon>
        <taxon>Pleocyemata</taxon>
        <taxon>Brachyura</taxon>
        <taxon>Eubrachyura</taxon>
        <taxon>Portunoidea</taxon>
        <taxon>Portunidae</taxon>
        <taxon>Portuninae</taxon>
        <taxon>Portunus</taxon>
    </lineage>
</organism>
<dbReference type="AlphaFoldDB" id="A0A5B7J6D6"/>